<dbReference type="FunFam" id="1.20.58.830:FF:000004">
    <property type="entry name" value="Erythrocyte membrane protein 1, PfEMP1"/>
    <property type="match status" value="1"/>
</dbReference>
<feature type="domain" description="Duffy-antigen binding" evidence="4">
    <location>
        <begin position="111"/>
        <end position="311"/>
    </location>
</feature>
<dbReference type="Pfam" id="PF15447">
    <property type="entry name" value="NTS"/>
    <property type="match status" value="1"/>
</dbReference>
<evidence type="ECO:0000259" key="5">
    <source>
        <dbReference type="Pfam" id="PF15445"/>
    </source>
</evidence>
<dbReference type="GO" id="GO:0016020">
    <property type="term" value="C:membrane"/>
    <property type="evidence" value="ECO:0007669"/>
    <property type="project" value="InterPro"/>
</dbReference>
<feature type="domain" description="Plasmodium falciparum erythrocyte membrane protein-1 N-terminal segment" evidence="6">
    <location>
        <begin position="11"/>
        <end position="46"/>
    </location>
</feature>
<evidence type="ECO:0000256" key="2">
    <source>
        <dbReference type="SAM" id="MobiDB-lite"/>
    </source>
</evidence>
<sequence length="2124" mass="246028">MARGGSGGEEDAKNMFDRIGKDVYDEIVKKDTNDFREKLKGNLNTANGHSLERVSSIETCKLVKEYYDGVNGSAARGERYPCGTRKEEVNRFSDKQQAEYDNKKMKCSNGDACAPFRRLHLCNKNMVKMDTNNNDSNAKHKLLAEVCMAAKYEGNSINTHYTPHQEKYKDTGTASQLCTVLARSFADIGDIVRGRDLYGGSKKKNQTEREKLEENLKEIFKQIHDDVTKGGTNAEELKARYKKDEDKNFFKLREDWWTANRSTVWEALTCDARDNAKYFRQTCGTGTGTQGRCRCVTDVPTYFDYVPQYLRWFEEWAEDFCRKRKKQLTDAKKYCRKGEDGTDRYCDLNGYDCKGTFRGINMYRWDHKCTGCFLSCSHFRTWIDNQKEQFLKQKNKYTDEINGVSGIRRRRRDARSSSSSSYDNGYEKKFYEKFKGKFGTVNVFLGLLSKETTCKDQPQDGEKISSINFTNANTDDIFSPTEYCQACPWCGLKDNKDGTWERKDNIEDCPPIKLYRPRSGAEGTPINFLYSGDEEKEIAKNLKAFCKTQIGNGSVPGGASGSKSGSQDLYEEWRCYQPEELTKDDQEGVEDQYYENDVKTGGGLCILPNPKKNEKGKAKKSEPEPKEIQKTFNPFFYYWVVHMLKDSIHWRTEKIKGCLENGTKIRCKNNEKCNKECGCFQKWVQQKKTEWKNIKIHFGKQEGIVLEQGFMKLTHDAVLQTLLKKDLLLKIIQDVHGDTDDIERIGKMLDDDAAAVAAVIFGGENNTTIDKLLDHEENDANKCIEKQEECKQQKKQQQQKPPTAEDPARSLKPPAGRSLDTKPDSASDENGDDDDDHDSSSEEEEDEEDDGVSHVGEEVKEEAEEEKEEDTGSQEDTGQTPAIQDNTEKSVDVCKTVEEALKLDKSLKEACSLKYGSKSHVGWNCNSDIFKPENDGACMPPRRQKLYLKKLQTFNGQKPDDLRKAFIECAAIETFFAWYKYKADKKKEKQEENEEALYGIGGEVISTDEELKKDLENGKIPYEFKRQMFYTFGDYKDIFFGKNIGDDVNEVEKNIKNVFPNSDTPNDQDNKNWWKTYGKDIWEGMLCGLSYASGTEKDKDRTQLTTTYNYKTIKNDLEDFATVPQFLRWFDEWGEEFCRKQKIKIDKIKVSCRGKYGGNKCSAEGYDCEITKLTENKIFKNLLCPSCEKECTNYKKWIKNKNYEFNKQNEKYKKEYKNDKNPGDGRNANNNKMLYDKLKKAHNEDNIFFELLNKGQICKNHYENNEINYNALDQTFSRPEYCESCPLFDLKWKGNERNSFSVASCKKIKLIPNIKTHNKEEATVINILVNDNKKKHISPDLKDDYKDCQVLKNLRKQEWNCKYMCNLDVCELKNFENDIDDEKFMSIEVFIKRWLVYFLTDYSKLKEQLNECMNNENNTCIRDCKNFCKCAEQWITKKKNEWQQIKERYLKQYKSENEDVSYHLKSYLLQNPFTKYVKNALNKNETLEQLQESDGCHNSGKYYKTPCEKKDVITIFIDRLTEKIELYNKQPHEETQENCVPLLSNNPYEPEPHPDDENELEDPFSSTSISSRPDFCPDIQPEPEAPQEPAVPAGGKDDTFNGTQEEEEAAKPGQNDTSNQGPEEEIPALPDGEEVPKEVVPDKEVPVPPQKKTESKKKRPPLKPPTNEYKLTDVLLPTAFPLSVGIAFASLTYLLLKKKTKSTIDLLRIIDIPKGDYDMPTMKSSNRYIPYASHRYKGKTYIYMEGDSGDEKYTFMSDTSDITSSESEYEELDINNIYPYKSPKYKTLIDVILEPSKRDIQSDDTPTNKFTDNEWNVLKNDFITNILQSEQNDIPNNNISANIPLNTHPNTLYFDNPEEKPFITKIHDRNLYSGEEYSYNINMTNNDDIPISDKNDTYSGIDLINDSLNSDQHIDIYDEVLKRKENELFGTNHKKKNTSTNSVAKNTNSDPILNQINLFHKWLDRHRNMCEKLKNKEDILNKLKEEWNKENNNNSAKTYNSDNKPSHNHVLNTDVSIQINMDNPKTKNEITNMDTNPDKSTTDTILDDLEKYNEPYYYDFYEDDIIYHDVDVEKSSMDDIYVDHNNVTSNNMDVPTKMHIEMNIVNNKKKIFEEEYPISDIWNI</sequence>
<reference evidence="9 10" key="1">
    <citation type="submission" date="2013-02" db="EMBL/GenBank/DDBJ databases">
        <title>The Genome Sequence of Plasmodium falciparum UGT5.1.</title>
        <authorList>
            <consortium name="The Broad Institute Genome Sequencing Platform"/>
            <consortium name="The Broad Institute Genome Sequencing Center for Infectious Disease"/>
            <person name="Neafsey D."/>
            <person name="Cheeseman I."/>
            <person name="Volkman S."/>
            <person name="Adams J."/>
            <person name="Walker B."/>
            <person name="Young S.K."/>
            <person name="Zeng Q."/>
            <person name="Gargeya S."/>
            <person name="Fitzgerald M."/>
            <person name="Haas B."/>
            <person name="Abouelleil A."/>
            <person name="Alvarado L."/>
            <person name="Arachchi H.M."/>
            <person name="Berlin A.M."/>
            <person name="Chapman S.B."/>
            <person name="Dewar J."/>
            <person name="Goldberg J."/>
            <person name="Griggs A."/>
            <person name="Gujja S."/>
            <person name="Hansen M."/>
            <person name="Howarth C."/>
            <person name="Imamovic A."/>
            <person name="Larimer J."/>
            <person name="McCowan C."/>
            <person name="Murphy C."/>
            <person name="Neiman D."/>
            <person name="Pearson M."/>
            <person name="Priest M."/>
            <person name="Roberts A."/>
            <person name="Saif S."/>
            <person name="Shea T."/>
            <person name="Sisk P."/>
            <person name="Sykes S."/>
            <person name="Wortman J."/>
            <person name="Nusbaum C."/>
            <person name="Birren B."/>
        </authorList>
    </citation>
    <scope>NUCLEOTIDE SEQUENCE [LARGE SCALE GENOMIC DNA]</scope>
    <source>
        <strain evidence="9 10">UGT5.1</strain>
    </source>
</reference>
<evidence type="ECO:0000313" key="10">
    <source>
        <dbReference type="Proteomes" id="UP000030697"/>
    </source>
</evidence>
<dbReference type="FunFam" id="1.20.1310.20:FF:000001">
    <property type="entry name" value="Erythrocyte membrane protein 1, PfEMP1"/>
    <property type="match status" value="1"/>
</dbReference>
<protein>
    <recommendedName>
        <fullName evidence="11">Erythrocyte membrane protein 1</fullName>
    </recommendedName>
</protein>
<feature type="domain" description="Duffy-binding-like" evidence="3">
    <location>
        <begin position="1390"/>
        <end position="1530"/>
    </location>
</feature>
<feature type="domain" description="Duffy-binding-like" evidence="8">
    <location>
        <begin position="1132"/>
        <end position="1278"/>
    </location>
</feature>
<feature type="domain" description="Duffy-binding-like" evidence="3">
    <location>
        <begin position="635"/>
        <end position="789"/>
    </location>
</feature>
<dbReference type="Pfam" id="PF22672">
    <property type="entry name" value="DBL_C"/>
    <property type="match status" value="2"/>
</dbReference>
<dbReference type="Pfam" id="PF03011">
    <property type="entry name" value="PFEMP"/>
    <property type="match status" value="2"/>
</dbReference>
<evidence type="ECO:0000259" key="6">
    <source>
        <dbReference type="Pfam" id="PF15447"/>
    </source>
</evidence>
<dbReference type="InterPro" id="IPR029211">
    <property type="entry name" value="PfEMP1_ATS"/>
</dbReference>
<organism evidence="9 10">
    <name type="scientific">Plasmodium falciparum UGT5.1</name>
    <dbReference type="NCBI Taxonomy" id="1237627"/>
    <lineage>
        <taxon>Eukaryota</taxon>
        <taxon>Sar</taxon>
        <taxon>Alveolata</taxon>
        <taxon>Apicomplexa</taxon>
        <taxon>Aconoidasida</taxon>
        <taxon>Haemosporida</taxon>
        <taxon>Plasmodiidae</taxon>
        <taxon>Plasmodium</taxon>
        <taxon>Plasmodium (Laverania)</taxon>
    </lineage>
</organism>
<feature type="compositionally biased region" description="Acidic residues" evidence="2">
    <location>
        <begin position="859"/>
        <end position="873"/>
    </location>
</feature>
<feature type="compositionally biased region" description="Acidic residues" evidence="2">
    <location>
        <begin position="826"/>
        <end position="850"/>
    </location>
</feature>
<feature type="domain" description="Duffy-antigen binding" evidence="4">
    <location>
        <begin position="936"/>
        <end position="1128"/>
    </location>
</feature>
<dbReference type="InterPro" id="IPR008602">
    <property type="entry name" value="Duffy-antigen-binding"/>
</dbReference>
<feature type="domain" description="Duffy-binding-like" evidence="8">
    <location>
        <begin position="315"/>
        <end position="482"/>
    </location>
</feature>
<feature type="domain" description="Plasmodium falciparum erythrocyte membrane protein 1 acidic terminal segment" evidence="5">
    <location>
        <begin position="1680"/>
        <end position="2124"/>
    </location>
</feature>
<dbReference type="SUPFAM" id="SSF140924">
    <property type="entry name" value="Duffy binding domain-like"/>
    <property type="match status" value="4"/>
</dbReference>
<evidence type="ECO:0008006" key="11">
    <source>
        <dbReference type="Google" id="ProtNLM"/>
    </source>
</evidence>
<feature type="region of interest" description="Disordered" evidence="2">
    <location>
        <begin position="1529"/>
        <end position="1667"/>
    </location>
</feature>
<dbReference type="InterPro" id="IPR042202">
    <property type="entry name" value="Duffy-ag-bd_sf"/>
</dbReference>
<dbReference type="Gene3D" id="1.20.58.1930">
    <property type="match status" value="1"/>
</dbReference>
<dbReference type="Proteomes" id="UP000030697">
    <property type="component" value="Unassembled WGS sequence"/>
</dbReference>
<dbReference type="EMBL" id="KE124493">
    <property type="protein sequence ID" value="EWC77521.1"/>
    <property type="molecule type" value="Genomic_DNA"/>
</dbReference>
<dbReference type="Gene3D" id="1.20.58.830">
    <property type="match status" value="3"/>
</dbReference>
<dbReference type="Gene3D" id="1.10.1900.40">
    <property type="entry name" value="Acidic terminal segments, variant surface antigen of PfEMP1"/>
    <property type="match status" value="2"/>
</dbReference>
<keyword evidence="1" id="KW-0175">Coiled coil</keyword>
<feature type="compositionally biased region" description="Basic and acidic residues" evidence="2">
    <location>
        <begin position="1634"/>
        <end position="1645"/>
    </location>
</feature>
<dbReference type="InterPro" id="IPR044932">
    <property type="entry name" value="PfEMP1_ATS_sf"/>
</dbReference>
<feature type="compositionally biased region" description="Polar residues" evidence="2">
    <location>
        <begin position="874"/>
        <end position="885"/>
    </location>
</feature>
<dbReference type="Pfam" id="PF15445">
    <property type="entry name" value="ATS"/>
    <property type="match status" value="1"/>
</dbReference>
<dbReference type="Gene3D" id="1.20.1310.20">
    <property type="entry name" value="Duffy-antigen binding domain"/>
    <property type="match status" value="2"/>
</dbReference>
<dbReference type="PANTHER" id="PTHR42264">
    <property type="entry name" value="EPHRIN_REC_LIKE DOMAIN-CONTAINING PROTEIN"/>
    <property type="match status" value="1"/>
</dbReference>
<dbReference type="InterPro" id="IPR041480">
    <property type="entry name" value="CIDR1_gamma"/>
</dbReference>
<evidence type="ECO:0000259" key="3">
    <source>
        <dbReference type="Pfam" id="PF03011"/>
    </source>
</evidence>
<gene>
    <name evidence="9" type="ORF">C923_01798</name>
</gene>
<dbReference type="FunFam" id="1.20.58.830:FF:000003">
    <property type="entry name" value="Erythrocyte membrane protein 1, PfEMP1"/>
    <property type="match status" value="1"/>
</dbReference>
<name>W7K0U6_PLAFA</name>
<dbReference type="InterPro" id="IPR054595">
    <property type="entry name" value="DBL_C"/>
</dbReference>
<evidence type="ECO:0000259" key="7">
    <source>
        <dbReference type="Pfam" id="PF18562"/>
    </source>
</evidence>
<feature type="region of interest" description="Disordered" evidence="2">
    <location>
        <begin position="788"/>
        <end position="887"/>
    </location>
</feature>
<proteinExistence type="predicted"/>
<accession>W7K0U6</accession>
<dbReference type="FunFam" id="1.10.1900.40:FF:000001">
    <property type="entry name" value="Erythrocyte membrane protein 1"/>
    <property type="match status" value="1"/>
</dbReference>
<feature type="domain" description="Cysteine-rich interdomain region 1 gamma" evidence="7">
    <location>
        <begin position="1323"/>
        <end position="1374"/>
    </location>
</feature>
<dbReference type="Pfam" id="PF05424">
    <property type="entry name" value="Duffy_binding"/>
    <property type="match status" value="2"/>
</dbReference>
<dbReference type="Pfam" id="PF18562">
    <property type="entry name" value="CIDR1_gamma"/>
    <property type="match status" value="1"/>
</dbReference>
<evidence type="ECO:0000256" key="1">
    <source>
        <dbReference type="SAM" id="Coils"/>
    </source>
</evidence>
<evidence type="ECO:0000259" key="4">
    <source>
        <dbReference type="Pfam" id="PF05424"/>
    </source>
</evidence>
<evidence type="ECO:0000313" key="9">
    <source>
        <dbReference type="EMBL" id="EWC77521.1"/>
    </source>
</evidence>
<feature type="coiled-coil region" evidence="1">
    <location>
        <begin position="1963"/>
        <end position="1993"/>
    </location>
</feature>
<evidence type="ECO:0000259" key="8">
    <source>
        <dbReference type="Pfam" id="PF22672"/>
    </source>
</evidence>
<dbReference type="InterPro" id="IPR004258">
    <property type="entry name" value="DBL"/>
</dbReference>
<dbReference type="GO" id="GO:0046789">
    <property type="term" value="F:host cell surface receptor binding"/>
    <property type="evidence" value="ECO:0007669"/>
    <property type="project" value="InterPro"/>
</dbReference>
<dbReference type="InterPro" id="IPR029210">
    <property type="entry name" value="PfEMP1_NTS"/>
</dbReference>